<dbReference type="InterPro" id="IPR036412">
    <property type="entry name" value="HAD-like_sf"/>
</dbReference>
<reference evidence="1 2" key="1">
    <citation type="journal article" date="2012" name="J. Bacteriol.">
        <title>Genome sequence of 'Candidatus Methanomethylophilus alvus' Mx1201, a methanogenic archaeon from the human gut belonging to a seventh order of methanogens.</title>
        <authorList>
            <person name="Borrel G."/>
            <person name="Harris H.M."/>
            <person name="Tottey W."/>
            <person name="Mihajlovski A."/>
            <person name="Parisot N."/>
            <person name="Peyretaillade E."/>
            <person name="Peyret P."/>
            <person name="Gribaldo S."/>
            <person name="O'Toole P.W."/>
            <person name="Brugere J.F."/>
        </authorList>
    </citation>
    <scope>NUCLEOTIDE SEQUENCE [LARGE SCALE GENOMIC DNA]</scope>
    <source>
        <strain evidence="1 2">Mx1201</strain>
    </source>
</reference>
<gene>
    <name evidence="1" type="ORF">MMALV_15290</name>
</gene>
<dbReference type="eggNOG" id="arCOG01161">
    <property type="taxonomic scope" value="Archaea"/>
</dbReference>
<accession>M9SLD5</accession>
<sequence length="375" mass="42003">MPDEINPMADMGLIHDKQTILEPQGFLTDCDTVRDLCERFIPQGGKFYDLIDRYGIVTSYVLNRDDQGRGADTVRMVAPFLKAFGATDYDVMRFYQEHLTTAGSAKETIKYFIDVMPTFMDSSMYEHATDALCDKLEIPRGMASSTSLDLSDDACGMTRQECWDLRTMAKEIVELKMPRDKYELDVPLELSSAETRMISALDDIFLNRLSGTAAADMISNTVSVGANEKAYALLDIRKSTQVDLDGTIYVGGDIIDYQVMDLVKDGNGLSLSFNGSEFAVHGANVAVLSKDCTVVAVLAAEFYSTGIQGVFDLVDNWNRDYLKNADCPDRNLMDRMLALNPRKLPEVYRITRGNVGDVAAKSNAFRKRWMYRKKN</sequence>
<dbReference type="SUPFAM" id="SSF56784">
    <property type="entry name" value="HAD-like"/>
    <property type="match status" value="1"/>
</dbReference>
<dbReference type="Proteomes" id="UP000012672">
    <property type="component" value="Chromosome"/>
</dbReference>
<dbReference type="Gene3D" id="1.10.3870.10">
    <property type="entry name" value="AF1437-like domain superfamily"/>
    <property type="match status" value="1"/>
</dbReference>
<dbReference type="RefSeq" id="WP_015505398.1">
    <property type="nucleotide sequence ID" value="NC_020913.1"/>
</dbReference>
<keyword evidence="2" id="KW-1185">Reference proteome</keyword>
<organism evidence="1 2">
    <name type="scientific">Methanomethylophilus alvi (strain Mx1201)</name>
    <dbReference type="NCBI Taxonomy" id="1236689"/>
    <lineage>
        <taxon>Archaea</taxon>
        <taxon>Methanobacteriati</taxon>
        <taxon>Thermoplasmatota</taxon>
        <taxon>Thermoplasmata</taxon>
        <taxon>Methanomassiliicoccales</taxon>
        <taxon>Methanomethylophilaceae</taxon>
        <taxon>Methanomethylophilus</taxon>
    </lineage>
</organism>
<dbReference type="InterPro" id="IPR023214">
    <property type="entry name" value="HAD_sf"/>
</dbReference>
<dbReference type="AlphaFoldDB" id="M9SLD5"/>
<proteinExistence type="predicted"/>
<name>M9SLD5_METAX</name>
<protein>
    <submittedName>
        <fullName evidence="1">Uncharacterized protein conserved in archaea</fullName>
    </submittedName>
</protein>
<dbReference type="KEGG" id="max:MMALV_15290"/>
<dbReference type="Gene3D" id="3.40.50.1000">
    <property type="entry name" value="HAD superfamily/HAD-like"/>
    <property type="match status" value="1"/>
</dbReference>
<dbReference type="STRING" id="1236689.MMALV_15290"/>
<dbReference type="InParanoid" id="M9SLD5"/>
<dbReference type="OrthoDB" id="359083at2157"/>
<dbReference type="GeneID" id="41322280"/>
<dbReference type="HOGENOM" id="CLU_071768_0_0_2"/>
<evidence type="ECO:0000313" key="2">
    <source>
        <dbReference type="Proteomes" id="UP000012672"/>
    </source>
</evidence>
<dbReference type="EMBL" id="CP004049">
    <property type="protein sequence ID" value="AGI86252.1"/>
    <property type="molecule type" value="Genomic_DNA"/>
</dbReference>
<evidence type="ECO:0000313" key="1">
    <source>
        <dbReference type="EMBL" id="AGI86252.1"/>
    </source>
</evidence>